<reference evidence="2" key="1">
    <citation type="submission" date="2017-09" db="EMBL/GenBank/DDBJ databases">
        <title>Depth-based differentiation of microbial function through sediment-hosted aquifers and enrichment of novel symbionts in the deep terrestrial subsurface.</title>
        <authorList>
            <person name="Probst A.J."/>
            <person name="Ladd B."/>
            <person name="Jarett J.K."/>
            <person name="Geller-Mcgrath D.E."/>
            <person name="Sieber C.M.K."/>
            <person name="Emerson J.B."/>
            <person name="Anantharaman K."/>
            <person name="Thomas B.C."/>
            <person name="Malmstrom R."/>
            <person name="Stieglmeier M."/>
            <person name="Klingl A."/>
            <person name="Woyke T."/>
            <person name="Ryan C.M."/>
            <person name="Banfield J.F."/>
        </authorList>
    </citation>
    <scope>NUCLEOTIDE SEQUENCE [LARGE SCALE GENOMIC DNA]</scope>
</reference>
<protein>
    <submittedName>
        <fullName evidence="1">Uncharacterized protein</fullName>
    </submittedName>
</protein>
<name>A0A2M7V1P4_9BACT</name>
<accession>A0A2M7V1P4</accession>
<dbReference type="Proteomes" id="UP000230078">
    <property type="component" value="Unassembled WGS sequence"/>
</dbReference>
<proteinExistence type="predicted"/>
<comment type="caution">
    <text evidence="1">The sequence shown here is derived from an EMBL/GenBank/DDBJ whole genome shotgun (WGS) entry which is preliminary data.</text>
</comment>
<dbReference type="AlphaFoldDB" id="A0A2M7V1P4"/>
<evidence type="ECO:0000313" key="1">
    <source>
        <dbReference type="EMBL" id="PIZ92266.1"/>
    </source>
</evidence>
<sequence length="80" mass="8778">MGSNQVYTSGGHLRSTCFHFRSRFKGALLVVAQSVPARIFLSLAARASVRNYDEFYYLMSLADEAEALATGAEMLVVSLN</sequence>
<evidence type="ECO:0000313" key="2">
    <source>
        <dbReference type="Proteomes" id="UP000230078"/>
    </source>
</evidence>
<dbReference type="EMBL" id="PFPI01000063">
    <property type="protein sequence ID" value="PIZ92266.1"/>
    <property type="molecule type" value="Genomic_DNA"/>
</dbReference>
<organism evidence="1 2">
    <name type="scientific">Candidatus Magasanikbacteria bacterium CG_4_10_14_0_2_um_filter_41_31</name>
    <dbReference type="NCBI Taxonomy" id="1974639"/>
    <lineage>
        <taxon>Bacteria</taxon>
        <taxon>Candidatus Magasanikiibacteriota</taxon>
    </lineage>
</organism>
<gene>
    <name evidence="1" type="ORF">COX83_04655</name>
</gene>